<accession>A0A7S4ED31</accession>
<evidence type="ECO:0000313" key="3">
    <source>
        <dbReference type="EMBL" id="CAE0704974.1"/>
    </source>
</evidence>
<evidence type="ECO:0000313" key="4">
    <source>
        <dbReference type="EMBL" id="CAH0369455.1"/>
    </source>
</evidence>
<reference evidence="4" key="2">
    <citation type="submission" date="2021-11" db="EMBL/GenBank/DDBJ databases">
        <authorList>
            <consortium name="Genoscope - CEA"/>
            <person name="William W."/>
        </authorList>
    </citation>
    <scope>NUCLEOTIDE SEQUENCE</scope>
</reference>
<keyword evidence="5" id="KW-1185">Reference proteome</keyword>
<proteinExistence type="predicted"/>
<feature type="chain" id="PRO_5036404061" evidence="2">
    <location>
        <begin position="35"/>
        <end position="765"/>
    </location>
</feature>
<dbReference type="EMBL" id="CAKKNE010000002">
    <property type="protein sequence ID" value="CAH0369455.1"/>
    <property type="molecule type" value="Genomic_DNA"/>
</dbReference>
<feature type="region of interest" description="Disordered" evidence="1">
    <location>
        <begin position="166"/>
        <end position="207"/>
    </location>
</feature>
<sequence length="765" mass="84450">MGLGPRGDGRAGRRRAGPMMTAMLFGSLILGAWRRGPPSASAGPPRALRGDVCGDARARAADAVSDVCRTGSQSRWASSLPLGLRPSTRRGHCVMSTMKPRNMKPGELEGAGEYGDKILKTDFANLPGKDQMKCFDEALRRAVQKKMKWPHPPSGEVLFAAVRKHRERANAPAAKPKGRRAPGPPIPSQPPRKRRSKPPPAKPAALAQQNLNTSESAIVAVAPQTPLVDAANYALRALAGESEDVANASQIVEVKKDGGEWKKFTSKSKAVQKIRGLTTYVLDDLLEGKASDMFEARRLVSNKRPISKLQAFTWAADALGLRHDISKATALGDLDACVLELVDHVVLPDSVKVRPPSWEALLKYVKSLSSRDQRVLVEKTRRAENERVLKLREAGCDLGREAQRELRREEAEEGRLRDVEALRDLLLLGYNLLDDKTTQRAFEGEVKVSYLPSHVVDDRRPVYVKYKGDHRVELKAGPWPDRYAWGDGVLELGSAGGADNPYGPRETLVATISRQAPGDFAWFDCDGACGDRRLLHRGQRGRVAVTLTPRQPAGAYVRQRPFSSLEQMQKLGFRLVEEEAATTASGETIEGFGRCSFTFHVDEDGPDQMPALREEFLRFRGDLLGVTLKDKRLAEGVYASTRRTQNGATDAPQVVSFMFSVPCRATGATPRTERALQHLKDQGYPLMATLDHRCILNSVAFEFLAYRDPSVGGKWHVDRAKDLLLSALQMKSVTMKEDANLKRSKQHFTREDVAQMEECSDDSVI</sequence>
<dbReference type="Proteomes" id="UP000789595">
    <property type="component" value="Unassembled WGS sequence"/>
</dbReference>
<keyword evidence="2" id="KW-0732">Signal</keyword>
<evidence type="ECO:0000256" key="1">
    <source>
        <dbReference type="SAM" id="MobiDB-lite"/>
    </source>
</evidence>
<feature type="signal peptide" evidence="2">
    <location>
        <begin position="1"/>
        <end position="34"/>
    </location>
</feature>
<evidence type="ECO:0000256" key="2">
    <source>
        <dbReference type="SAM" id="SignalP"/>
    </source>
</evidence>
<reference evidence="3" key="1">
    <citation type="submission" date="2021-01" db="EMBL/GenBank/DDBJ databases">
        <authorList>
            <person name="Corre E."/>
            <person name="Pelletier E."/>
            <person name="Niang G."/>
            <person name="Scheremetjew M."/>
            <person name="Finn R."/>
            <person name="Kale V."/>
            <person name="Holt S."/>
            <person name="Cochrane G."/>
            <person name="Meng A."/>
            <person name="Brown T."/>
            <person name="Cohen L."/>
        </authorList>
    </citation>
    <scope>NUCLEOTIDE SEQUENCE</scope>
    <source>
        <strain evidence="3">CCMP1756</strain>
    </source>
</reference>
<dbReference type="AlphaFoldDB" id="A0A7S4ED31"/>
<gene>
    <name evidence="3" type="ORF">PCAL00307_LOCUS20422</name>
    <name evidence="4" type="ORF">PECAL_2P25780</name>
</gene>
<protein>
    <submittedName>
        <fullName evidence="3">Uncharacterized protein</fullName>
    </submittedName>
</protein>
<name>A0A7S4ED31_9STRA</name>
<dbReference type="EMBL" id="HBIW01023691">
    <property type="protein sequence ID" value="CAE0704974.1"/>
    <property type="molecule type" value="Transcribed_RNA"/>
</dbReference>
<organism evidence="3">
    <name type="scientific">Pelagomonas calceolata</name>
    <dbReference type="NCBI Taxonomy" id="35677"/>
    <lineage>
        <taxon>Eukaryota</taxon>
        <taxon>Sar</taxon>
        <taxon>Stramenopiles</taxon>
        <taxon>Ochrophyta</taxon>
        <taxon>Pelagophyceae</taxon>
        <taxon>Pelagomonadales</taxon>
        <taxon>Pelagomonadaceae</taxon>
        <taxon>Pelagomonas</taxon>
    </lineage>
</organism>
<evidence type="ECO:0000313" key="5">
    <source>
        <dbReference type="Proteomes" id="UP000789595"/>
    </source>
</evidence>